<dbReference type="HOGENOM" id="CLU_2784063_0_0_2"/>
<dbReference type="KEGG" id="mez:Mtc_1838"/>
<keyword evidence="2" id="KW-1185">Reference proteome</keyword>
<protein>
    <submittedName>
        <fullName evidence="1">Uncharacterized protein</fullName>
    </submittedName>
</protein>
<dbReference type="RefSeq" id="WP_014406411.1">
    <property type="nucleotide sequence ID" value="NC_017034.1"/>
</dbReference>
<accession>H8IAS5</accession>
<dbReference type="EMBL" id="CP003243">
    <property type="protein sequence ID" value="AFD00580.1"/>
    <property type="molecule type" value="Genomic_DNA"/>
</dbReference>
<evidence type="ECO:0000313" key="2">
    <source>
        <dbReference type="Proteomes" id="UP000005233"/>
    </source>
</evidence>
<gene>
    <name evidence="1" type="ordered locus">Mtc_1838</name>
</gene>
<name>H8IAS5_METCZ</name>
<dbReference type="eggNOG" id="arCOG04856">
    <property type="taxonomic scope" value="Archaea"/>
</dbReference>
<dbReference type="STRING" id="1041930.Mtc_1838"/>
<evidence type="ECO:0000313" key="1">
    <source>
        <dbReference type="EMBL" id="AFD00580.1"/>
    </source>
</evidence>
<dbReference type="AlphaFoldDB" id="H8IAS5"/>
<reference evidence="1 2" key="1">
    <citation type="journal article" date="2012" name="J. Bacteriol.">
        <title>Complete genome sequence of a thermophilic methanogen, Methanocella conradii HZ254, isolated from Chinese rice field soil.</title>
        <authorList>
            <person name="Lu Z."/>
            <person name="Lu Y."/>
        </authorList>
    </citation>
    <scope>NUCLEOTIDE SEQUENCE [LARGE SCALE GENOMIC DNA]</scope>
    <source>
        <strain evidence="2">DSM 24694 / JCM 17849 / CGMCC 1.5162 / HZ254</strain>
    </source>
</reference>
<organism evidence="1 2">
    <name type="scientific">Methanocella conradii (strain DSM 24694 / JCM 17849 / CGMCC 1.5162 / HZ254)</name>
    <dbReference type="NCBI Taxonomy" id="1041930"/>
    <lineage>
        <taxon>Archaea</taxon>
        <taxon>Methanobacteriati</taxon>
        <taxon>Methanobacteriota</taxon>
        <taxon>Stenosarchaea group</taxon>
        <taxon>Methanomicrobia</taxon>
        <taxon>Methanocellales</taxon>
        <taxon>Methanocellaceae</taxon>
        <taxon>Methanocella</taxon>
    </lineage>
</organism>
<dbReference type="Proteomes" id="UP000005233">
    <property type="component" value="Chromosome"/>
</dbReference>
<sequence length="68" mass="7232">MCELAVFINENGTSRRVARSIVRAEAGGGCTSLLGSGGTVIKIEGAIIVRLDVIENELMLEMLNKSKP</sequence>
<proteinExistence type="predicted"/>
<dbReference type="GeneID" id="11971984"/>